<dbReference type="AlphaFoldDB" id="A0A182NIX8"/>
<dbReference type="Proteomes" id="UP000075884">
    <property type="component" value="Unassembled WGS sequence"/>
</dbReference>
<reference evidence="1" key="2">
    <citation type="submission" date="2020-05" db="UniProtKB">
        <authorList>
            <consortium name="EnsemblMetazoa"/>
        </authorList>
    </citation>
    <scope>IDENTIFICATION</scope>
    <source>
        <strain evidence="1">WRAIR2</strain>
    </source>
</reference>
<evidence type="ECO:0000313" key="2">
    <source>
        <dbReference type="Proteomes" id="UP000075884"/>
    </source>
</evidence>
<dbReference type="GO" id="GO:0017053">
    <property type="term" value="C:transcription repressor complex"/>
    <property type="evidence" value="ECO:0007669"/>
    <property type="project" value="InterPro"/>
</dbReference>
<organism evidence="1 2">
    <name type="scientific">Anopheles dirus</name>
    <dbReference type="NCBI Taxonomy" id="7168"/>
    <lineage>
        <taxon>Eukaryota</taxon>
        <taxon>Metazoa</taxon>
        <taxon>Ecdysozoa</taxon>
        <taxon>Arthropoda</taxon>
        <taxon>Hexapoda</taxon>
        <taxon>Insecta</taxon>
        <taxon>Pterygota</taxon>
        <taxon>Neoptera</taxon>
        <taxon>Endopterygota</taxon>
        <taxon>Diptera</taxon>
        <taxon>Nematocera</taxon>
        <taxon>Culicoidea</taxon>
        <taxon>Culicidae</taxon>
        <taxon>Anophelinae</taxon>
        <taxon>Anopheles</taxon>
    </lineage>
</organism>
<dbReference type="EnsemblMetazoa" id="ADIR007603-RA">
    <property type="protein sequence ID" value="ADIR007603-PA"/>
    <property type="gene ID" value="ADIR007603"/>
</dbReference>
<dbReference type="VEuPathDB" id="VectorBase:ADIR007603"/>
<protein>
    <submittedName>
        <fullName evidence="1">Uncharacterized protein</fullName>
    </submittedName>
</protein>
<sequence length="212" mass="25234">MCEPPKKKHKAFHKEKPSLDRLLRKLETQQAPQQLIHREQVNEFVNYVLFGRCITMDELHQRHSFYAKLRFWFQSALVQCRVDDSSEHSSPPTMSTTLPPKGWSLAAHHGYRGYDQGLHAQIRHIARFFQTMPAPLVTHIPPYPTVDPFTRDEAKLPKGVVNDRERLLEHHVRHWKKVRQNWIFHRQTYLKRYKPSYDFINSRSILSLAFED</sequence>
<accession>A0A182NIX8</accession>
<keyword evidence="2" id="KW-1185">Reference proteome</keyword>
<proteinExistence type="predicted"/>
<dbReference type="InterPro" id="IPR028226">
    <property type="entry name" value="LIN37"/>
</dbReference>
<evidence type="ECO:0000313" key="1">
    <source>
        <dbReference type="EnsemblMetazoa" id="ADIR007603-PA"/>
    </source>
</evidence>
<reference evidence="2" key="1">
    <citation type="submission" date="2013-03" db="EMBL/GenBank/DDBJ databases">
        <title>The Genome Sequence of Anopheles dirus WRAIR2.</title>
        <authorList>
            <consortium name="The Broad Institute Genomics Platform"/>
            <person name="Neafsey D.E."/>
            <person name="Walton C."/>
            <person name="Walker B."/>
            <person name="Young S.K."/>
            <person name="Zeng Q."/>
            <person name="Gargeya S."/>
            <person name="Fitzgerald M."/>
            <person name="Haas B."/>
            <person name="Abouelleil A."/>
            <person name="Allen A.W."/>
            <person name="Alvarado L."/>
            <person name="Arachchi H.M."/>
            <person name="Berlin A.M."/>
            <person name="Chapman S.B."/>
            <person name="Gainer-Dewar J."/>
            <person name="Goldberg J."/>
            <person name="Griggs A."/>
            <person name="Gujja S."/>
            <person name="Hansen M."/>
            <person name="Howarth C."/>
            <person name="Imamovic A."/>
            <person name="Ireland A."/>
            <person name="Larimer J."/>
            <person name="McCowan C."/>
            <person name="Murphy C."/>
            <person name="Pearson M."/>
            <person name="Poon T.W."/>
            <person name="Priest M."/>
            <person name="Roberts A."/>
            <person name="Saif S."/>
            <person name="Shea T."/>
            <person name="Sisk P."/>
            <person name="Sykes S."/>
            <person name="Wortman J."/>
            <person name="Nusbaum C."/>
            <person name="Birren B."/>
        </authorList>
    </citation>
    <scope>NUCLEOTIDE SEQUENCE [LARGE SCALE GENOMIC DNA]</scope>
    <source>
        <strain evidence="2">WRAIR2</strain>
    </source>
</reference>
<name>A0A182NIX8_9DIPT</name>
<dbReference type="Pfam" id="PF15306">
    <property type="entry name" value="LIN37"/>
    <property type="match status" value="1"/>
</dbReference>